<protein>
    <recommendedName>
        <fullName evidence="2">FAS1 domain-containing protein</fullName>
    </recommendedName>
</protein>
<dbReference type="InterPro" id="IPR036378">
    <property type="entry name" value="FAS1_dom_sf"/>
</dbReference>
<feature type="domain" description="FAS1" evidence="2">
    <location>
        <begin position="71"/>
        <end position="212"/>
    </location>
</feature>
<proteinExistence type="predicted"/>
<dbReference type="GO" id="GO:0030198">
    <property type="term" value="P:extracellular matrix organization"/>
    <property type="evidence" value="ECO:0007669"/>
    <property type="project" value="TreeGrafter"/>
</dbReference>
<dbReference type="GeneID" id="34595915"/>
<dbReference type="GO" id="GO:0031012">
    <property type="term" value="C:extracellular matrix"/>
    <property type="evidence" value="ECO:0007669"/>
    <property type="project" value="TreeGrafter"/>
</dbReference>
<dbReference type="Pfam" id="PF02469">
    <property type="entry name" value="Fasciclin"/>
    <property type="match status" value="2"/>
</dbReference>
<dbReference type="InterPro" id="IPR050904">
    <property type="entry name" value="Adhesion/Biosynth-related"/>
</dbReference>
<dbReference type="PROSITE" id="PS50213">
    <property type="entry name" value="FAS1"/>
    <property type="match status" value="2"/>
</dbReference>
<keyword evidence="4" id="KW-1185">Reference proteome</keyword>
<reference evidence="3 4" key="1">
    <citation type="submission" date="2016-03" db="EMBL/GenBank/DDBJ databases">
        <title>Draft genome sequence of the Fonsecaea monophora CBS 269.37.</title>
        <authorList>
            <person name="Bombassaro A."/>
            <person name="Vinicius W.A."/>
            <person name="De Hoog S."/>
            <person name="Sun J."/>
            <person name="Souza E.M."/>
            <person name="Raittz R.T."/>
            <person name="Costa F."/>
            <person name="Leao A.C."/>
            <person name="Tadra-Sfeir M.Z."/>
            <person name="Baura V."/>
            <person name="Balsanelli E."/>
            <person name="Pedrosa F.O."/>
            <person name="Moreno L.F."/>
            <person name="Steffens M.B."/>
            <person name="Xi L."/>
            <person name="Bocca A.L."/>
            <person name="Felipe M.S."/>
            <person name="Teixeira M."/>
            <person name="Telles Filho F.Q."/>
            <person name="Azevedo C.M."/>
            <person name="Gomes R."/>
            <person name="Vicente V.A."/>
        </authorList>
    </citation>
    <scope>NUCLEOTIDE SEQUENCE [LARGE SCALE GENOMIC DNA]</scope>
    <source>
        <strain evidence="3 4">CBS 269.37</strain>
    </source>
</reference>
<sequence>MLLLVSLVFLLKSVQAVPETFSPHPSSQAVLSSQDVHHDLQEIPKSFDFCPPVDRIPHLFPYIGPDYRWWDKTLWDVLGSLEQTRSFADVLRPFDDFVSRLRDPDLNTTVWAAAAAADSAIPRWCQGQALHECLANHISPHWVPTIRELSMPNTPTLLRPSTLNGEARIHISLSVPDSATGEVALMVNRHSRIVQHDIMARNGIVHVVDSYFPPLVPMMTFIDSSLSDEGGYNLIRRAVQHADFAGELERAQLDGATFFVPDDAAFGKLDAPYLEFLFRDEGRDVLKTLLRGHLVPNQTLFSNAFYGADRAAAASSKTSNSMETPSQIKHVDDKGSWYSYQVNPSRNSSEVQSRSQSQSQPGCYRVPWGHRQFLLETLRPGEELTVDIARAGGFIDLQVRGSAGDGGARARARVKIADFLCSDGVVHIVDRVLV</sequence>
<dbReference type="GO" id="GO:0050839">
    <property type="term" value="F:cell adhesion molecule binding"/>
    <property type="evidence" value="ECO:0007669"/>
    <property type="project" value="TreeGrafter"/>
</dbReference>
<gene>
    <name evidence="3" type="ORF">AYO21_00733</name>
</gene>
<comment type="caution">
    <text evidence="3">The sequence shown here is derived from an EMBL/GenBank/DDBJ whole genome shotgun (WGS) entry which is preliminary data.</text>
</comment>
<dbReference type="PANTHER" id="PTHR10900:SF77">
    <property type="entry name" value="FI19380P1"/>
    <property type="match status" value="1"/>
</dbReference>
<dbReference type="SUPFAM" id="SSF82153">
    <property type="entry name" value="FAS1 domain"/>
    <property type="match status" value="2"/>
</dbReference>
<evidence type="ECO:0000313" key="3">
    <source>
        <dbReference type="EMBL" id="OAG44773.1"/>
    </source>
</evidence>
<dbReference type="Gene3D" id="2.30.180.10">
    <property type="entry name" value="FAS1 domain"/>
    <property type="match status" value="2"/>
</dbReference>
<dbReference type="PANTHER" id="PTHR10900">
    <property type="entry name" value="PERIOSTIN-RELATED"/>
    <property type="match status" value="1"/>
</dbReference>
<keyword evidence="1" id="KW-0732">Signal</keyword>
<evidence type="ECO:0000256" key="1">
    <source>
        <dbReference type="SAM" id="SignalP"/>
    </source>
</evidence>
<accession>A0A177FKD8</accession>
<organism evidence="3 4">
    <name type="scientific">Fonsecaea monophora</name>
    <dbReference type="NCBI Taxonomy" id="254056"/>
    <lineage>
        <taxon>Eukaryota</taxon>
        <taxon>Fungi</taxon>
        <taxon>Dikarya</taxon>
        <taxon>Ascomycota</taxon>
        <taxon>Pezizomycotina</taxon>
        <taxon>Eurotiomycetes</taxon>
        <taxon>Chaetothyriomycetidae</taxon>
        <taxon>Chaetothyriales</taxon>
        <taxon>Herpotrichiellaceae</taxon>
        <taxon>Fonsecaea</taxon>
    </lineage>
</organism>
<dbReference type="EMBL" id="LVKK01000003">
    <property type="protein sequence ID" value="OAG44773.1"/>
    <property type="molecule type" value="Genomic_DNA"/>
</dbReference>
<feature type="signal peptide" evidence="1">
    <location>
        <begin position="1"/>
        <end position="16"/>
    </location>
</feature>
<dbReference type="RefSeq" id="XP_022516725.1">
    <property type="nucleotide sequence ID" value="XM_022650722.1"/>
</dbReference>
<feature type="chain" id="PRO_5008061211" description="FAS1 domain-containing protein" evidence="1">
    <location>
        <begin position="17"/>
        <end position="434"/>
    </location>
</feature>
<feature type="domain" description="FAS1" evidence="2">
    <location>
        <begin position="219"/>
        <end position="433"/>
    </location>
</feature>
<evidence type="ECO:0000259" key="2">
    <source>
        <dbReference type="PROSITE" id="PS50213"/>
    </source>
</evidence>
<evidence type="ECO:0000313" key="4">
    <source>
        <dbReference type="Proteomes" id="UP000077002"/>
    </source>
</evidence>
<dbReference type="OrthoDB" id="7700931at2759"/>
<dbReference type="AlphaFoldDB" id="A0A177FKD8"/>
<dbReference type="SMART" id="SM00554">
    <property type="entry name" value="FAS1"/>
    <property type="match status" value="2"/>
</dbReference>
<dbReference type="GO" id="GO:0007155">
    <property type="term" value="P:cell adhesion"/>
    <property type="evidence" value="ECO:0007669"/>
    <property type="project" value="TreeGrafter"/>
</dbReference>
<dbReference type="Proteomes" id="UP000077002">
    <property type="component" value="Unassembled WGS sequence"/>
</dbReference>
<dbReference type="InterPro" id="IPR000782">
    <property type="entry name" value="FAS1_domain"/>
</dbReference>
<name>A0A177FKD8_9EURO</name>